<gene>
    <name evidence="1" type="ORF">chiPu_0005109</name>
</gene>
<dbReference type="AlphaFoldDB" id="A0A401S8H6"/>
<evidence type="ECO:0000313" key="2">
    <source>
        <dbReference type="Proteomes" id="UP000287033"/>
    </source>
</evidence>
<dbReference type="EMBL" id="BEZZ01000134">
    <property type="protein sequence ID" value="GCC26691.1"/>
    <property type="molecule type" value="Genomic_DNA"/>
</dbReference>
<comment type="caution">
    <text evidence="1">The sequence shown here is derived from an EMBL/GenBank/DDBJ whole genome shotgun (WGS) entry which is preliminary data.</text>
</comment>
<evidence type="ECO:0000313" key="1">
    <source>
        <dbReference type="EMBL" id="GCC26691.1"/>
    </source>
</evidence>
<keyword evidence="2" id="KW-1185">Reference proteome</keyword>
<sequence length="66" mass="7328">MQLGSAASHAKMEYPGRKLTALVQAEIDKNIRDLICQISSTLELSHQIKTKDSVVKTNQIGTRTEM</sequence>
<proteinExistence type="predicted"/>
<accession>A0A401S8H6</accession>
<reference evidence="1 2" key="1">
    <citation type="journal article" date="2018" name="Nat. Ecol. Evol.">
        <title>Shark genomes provide insights into elasmobranch evolution and the origin of vertebrates.</title>
        <authorList>
            <person name="Hara Y"/>
            <person name="Yamaguchi K"/>
            <person name="Onimaru K"/>
            <person name="Kadota M"/>
            <person name="Koyanagi M"/>
            <person name="Keeley SD"/>
            <person name="Tatsumi K"/>
            <person name="Tanaka K"/>
            <person name="Motone F"/>
            <person name="Kageyama Y"/>
            <person name="Nozu R"/>
            <person name="Adachi N"/>
            <person name="Nishimura O"/>
            <person name="Nakagawa R"/>
            <person name="Tanegashima C"/>
            <person name="Kiyatake I"/>
            <person name="Matsumoto R"/>
            <person name="Murakumo K"/>
            <person name="Nishida K"/>
            <person name="Terakita A"/>
            <person name="Kuratani S"/>
            <person name="Sato K"/>
            <person name="Hyodo S Kuraku.S."/>
        </authorList>
    </citation>
    <scope>NUCLEOTIDE SEQUENCE [LARGE SCALE GENOMIC DNA]</scope>
</reference>
<organism evidence="1 2">
    <name type="scientific">Chiloscyllium punctatum</name>
    <name type="common">Brownbanded bambooshark</name>
    <name type="synonym">Hemiscyllium punctatum</name>
    <dbReference type="NCBI Taxonomy" id="137246"/>
    <lineage>
        <taxon>Eukaryota</taxon>
        <taxon>Metazoa</taxon>
        <taxon>Chordata</taxon>
        <taxon>Craniata</taxon>
        <taxon>Vertebrata</taxon>
        <taxon>Chondrichthyes</taxon>
        <taxon>Elasmobranchii</taxon>
        <taxon>Galeomorphii</taxon>
        <taxon>Galeoidea</taxon>
        <taxon>Orectolobiformes</taxon>
        <taxon>Hemiscylliidae</taxon>
        <taxon>Chiloscyllium</taxon>
    </lineage>
</organism>
<dbReference type="Proteomes" id="UP000287033">
    <property type="component" value="Unassembled WGS sequence"/>
</dbReference>
<protein>
    <submittedName>
        <fullName evidence="1">Uncharacterized protein</fullName>
    </submittedName>
</protein>
<name>A0A401S8H6_CHIPU</name>